<dbReference type="Pfam" id="PF01535">
    <property type="entry name" value="PPR"/>
    <property type="match status" value="1"/>
</dbReference>
<feature type="repeat" description="PPR" evidence="2">
    <location>
        <begin position="216"/>
        <end position="250"/>
    </location>
</feature>
<accession>A0A161ZZT8</accession>
<dbReference type="InterPro" id="IPR002885">
    <property type="entry name" value="PPR_rpt"/>
</dbReference>
<evidence type="ECO:0000256" key="1">
    <source>
        <dbReference type="ARBA" id="ARBA00022737"/>
    </source>
</evidence>
<dbReference type="AlphaFoldDB" id="A0A161ZZT8"/>
<protein>
    <recommendedName>
        <fullName evidence="6">Pentacotripeptide-repeat region of PRORP domain-containing protein</fullName>
    </recommendedName>
</protein>
<evidence type="ECO:0000313" key="4">
    <source>
        <dbReference type="EMBL" id="WOH00362.1"/>
    </source>
</evidence>
<organism evidence="3">
    <name type="scientific">Daucus carota subsp. sativus</name>
    <name type="common">Carrot</name>
    <dbReference type="NCBI Taxonomy" id="79200"/>
    <lineage>
        <taxon>Eukaryota</taxon>
        <taxon>Viridiplantae</taxon>
        <taxon>Streptophyta</taxon>
        <taxon>Embryophyta</taxon>
        <taxon>Tracheophyta</taxon>
        <taxon>Spermatophyta</taxon>
        <taxon>Magnoliopsida</taxon>
        <taxon>eudicotyledons</taxon>
        <taxon>Gunneridae</taxon>
        <taxon>Pentapetalae</taxon>
        <taxon>asterids</taxon>
        <taxon>campanulids</taxon>
        <taxon>Apiales</taxon>
        <taxon>Apiaceae</taxon>
        <taxon>Apioideae</taxon>
        <taxon>Scandiceae</taxon>
        <taxon>Daucinae</taxon>
        <taxon>Daucus</taxon>
        <taxon>Daucus sect. Daucus</taxon>
    </lineage>
</organism>
<gene>
    <name evidence="3" type="ORF">DCAR_017247</name>
    <name evidence="4" type="ORF">DCAR_0519721</name>
</gene>
<keyword evidence="1" id="KW-0677">Repeat</keyword>
<dbReference type="Gramene" id="KZM94002">
    <property type="protein sequence ID" value="KZM94002"/>
    <property type="gene ID" value="DCAR_017247"/>
</dbReference>
<keyword evidence="5" id="KW-1185">Reference proteome</keyword>
<dbReference type="Proteomes" id="UP000077755">
    <property type="component" value="Chromosome 5"/>
</dbReference>
<dbReference type="KEGG" id="dcr:108220361"/>
<dbReference type="NCBIfam" id="TIGR00756">
    <property type="entry name" value="PPR"/>
    <property type="match status" value="5"/>
</dbReference>
<dbReference type="PANTHER" id="PTHR47931">
    <property type="entry name" value="OS01G0228400 PROTEIN"/>
    <property type="match status" value="1"/>
</dbReference>
<dbReference type="PANTHER" id="PTHR47931:SF3">
    <property type="entry name" value="PENTATRICOPEPTIDE REPEAT-CONTAINING PROTEIN, MITOCHONDRIAL"/>
    <property type="match status" value="1"/>
</dbReference>
<dbReference type="EMBL" id="CP093347">
    <property type="protein sequence ID" value="WOH00362.1"/>
    <property type="molecule type" value="Genomic_DNA"/>
</dbReference>
<dbReference type="Pfam" id="PF13041">
    <property type="entry name" value="PPR_2"/>
    <property type="match status" value="3"/>
</dbReference>
<feature type="repeat" description="PPR" evidence="2">
    <location>
        <begin position="181"/>
        <end position="215"/>
    </location>
</feature>
<dbReference type="STRING" id="79200.A0A161ZZT8"/>
<dbReference type="InterPro" id="IPR011990">
    <property type="entry name" value="TPR-like_helical_dom_sf"/>
</dbReference>
<feature type="repeat" description="PPR" evidence="2">
    <location>
        <begin position="285"/>
        <end position="319"/>
    </location>
</feature>
<evidence type="ECO:0000256" key="2">
    <source>
        <dbReference type="PROSITE-ProRule" id="PRU00708"/>
    </source>
</evidence>
<reference evidence="3" key="1">
    <citation type="journal article" date="2016" name="Nat. Genet.">
        <title>A high-quality carrot genome assembly provides new insights into carotenoid accumulation and asterid genome evolution.</title>
        <authorList>
            <person name="Iorizzo M."/>
            <person name="Ellison S."/>
            <person name="Senalik D."/>
            <person name="Zeng P."/>
            <person name="Satapoomin P."/>
            <person name="Huang J."/>
            <person name="Bowman M."/>
            <person name="Iovene M."/>
            <person name="Sanseverino W."/>
            <person name="Cavagnaro P."/>
            <person name="Yildiz M."/>
            <person name="Macko-Podgorni A."/>
            <person name="Moranska E."/>
            <person name="Grzebelus E."/>
            <person name="Grzebelus D."/>
            <person name="Ashrafi H."/>
            <person name="Zheng Z."/>
            <person name="Cheng S."/>
            <person name="Spooner D."/>
            <person name="Van Deynze A."/>
            <person name="Simon P."/>
        </authorList>
    </citation>
    <scope>NUCLEOTIDE SEQUENCE [LARGE SCALE GENOMIC DNA]</scope>
    <source>
        <tissue evidence="3">Leaf</tissue>
    </source>
</reference>
<evidence type="ECO:0008006" key="6">
    <source>
        <dbReference type="Google" id="ProtNLM"/>
    </source>
</evidence>
<sequence length="418" mass="47006">MSSFLALRRVRSFSSATAAAVTSTAPATDAVSDATAASVLTISRAKYKLRTEYDPDKALEIYATVSEHYTSPLSSRYAQDLTVKRLARARRFKDIEKLIESHKNDPKIKQEPFLTTLIRSYGLAGMFNHALNTYNQMDELGTPRTAVSFNGLLSACNCSKLFGKVPQLFEEMSEKHGLKPNKFSYGILIKAYCEIGSPELGIERMREMEEKGIEVTAVVFTTILHSLYKRGNVEEAERLWDEMVRKKCELDVGAYNVRLMHAHNGEPESVKKLITEMSDAGIKPDTISYNYLMNCYCENGMMAEAKKVYEGLEGNCCNPNAATFRTFIAHLCNKEMFEYGYKVFKKSVSLNKIPDFGTLKPLVEGLVKKSNKKDAKGLIRTLRKKFPQKILKAWDQVEVELGLISTDSAEDNTKAPRT</sequence>
<proteinExistence type="predicted"/>
<dbReference type="EMBL" id="LNRQ01000005">
    <property type="protein sequence ID" value="KZM94002.1"/>
    <property type="molecule type" value="Genomic_DNA"/>
</dbReference>
<name>A0A161ZZT8_DAUCS</name>
<evidence type="ECO:0000313" key="3">
    <source>
        <dbReference type="EMBL" id="KZM94002.1"/>
    </source>
</evidence>
<dbReference type="Gene3D" id="1.25.40.10">
    <property type="entry name" value="Tetratricopeptide repeat domain"/>
    <property type="match status" value="3"/>
</dbReference>
<dbReference type="PROSITE" id="PS51375">
    <property type="entry name" value="PPR"/>
    <property type="match status" value="3"/>
</dbReference>
<evidence type="ECO:0000313" key="5">
    <source>
        <dbReference type="Proteomes" id="UP000077755"/>
    </source>
</evidence>
<reference evidence="4" key="2">
    <citation type="submission" date="2022-03" db="EMBL/GenBank/DDBJ databases">
        <title>Draft title - Genomic analysis of global carrot germplasm unveils the trajectory of domestication and the origin of high carotenoid orange carrot.</title>
        <authorList>
            <person name="Iorizzo M."/>
            <person name="Ellison S."/>
            <person name="Senalik D."/>
            <person name="Macko-Podgorni A."/>
            <person name="Grzebelus D."/>
            <person name="Bostan H."/>
            <person name="Rolling W."/>
            <person name="Curaba J."/>
            <person name="Simon P."/>
        </authorList>
    </citation>
    <scope>NUCLEOTIDE SEQUENCE</scope>
    <source>
        <tissue evidence="4">Leaf</tissue>
    </source>
</reference>
<dbReference type="OrthoDB" id="185373at2759"/>
<dbReference type="OMA" id="NAAYNVR"/>